<dbReference type="GO" id="GO:0046872">
    <property type="term" value="F:metal ion binding"/>
    <property type="evidence" value="ECO:0007669"/>
    <property type="project" value="UniProtKB-KW"/>
</dbReference>
<keyword evidence="7" id="KW-1185">Reference proteome</keyword>
<dbReference type="EMBL" id="SLXT01000010">
    <property type="protein sequence ID" value="TCP64323.1"/>
    <property type="molecule type" value="Genomic_DNA"/>
</dbReference>
<dbReference type="RefSeq" id="WP_131919064.1">
    <property type="nucleotide sequence ID" value="NZ_JAOQNU010000010.1"/>
</dbReference>
<name>A0A4R2RME4_9FIRM</name>
<evidence type="ECO:0000256" key="2">
    <source>
        <dbReference type="ARBA" id="ARBA00022723"/>
    </source>
</evidence>
<proteinExistence type="predicted"/>
<evidence type="ECO:0000259" key="5">
    <source>
        <dbReference type="SMART" id="SM00849"/>
    </source>
</evidence>
<dbReference type="OrthoDB" id="9802248at2"/>
<dbReference type="CDD" id="cd06262">
    <property type="entry name" value="metallo-hydrolase-like_MBL-fold"/>
    <property type="match status" value="1"/>
</dbReference>
<evidence type="ECO:0000256" key="4">
    <source>
        <dbReference type="ARBA" id="ARBA00022833"/>
    </source>
</evidence>
<evidence type="ECO:0000256" key="3">
    <source>
        <dbReference type="ARBA" id="ARBA00022801"/>
    </source>
</evidence>
<organism evidence="6 7">
    <name type="scientific">Heliophilum fasciatum</name>
    <dbReference type="NCBI Taxonomy" id="35700"/>
    <lineage>
        <taxon>Bacteria</taxon>
        <taxon>Bacillati</taxon>
        <taxon>Bacillota</taxon>
        <taxon>Clostridia</taxon>
        <taxon>Eubacteriales</taxon>
        <taxon>Heliobacteriaceae</taxon>
        <taxon>Heliophilum</taxon>
    </lineage>
</organism>
<dbReference type="PANTHER" id="PTHR46233">
    <property type="entry name" value="HYDROXYACYLGLUTATHIONE HYDROLASE GLOC"/>
    <property type="match status" value="1"/>
</dbReference>
<dbReference type="Gene3D" id="3.60.15.10">
    <property type="entry name" value="Ribonuclease Z/Hydroxyacylglutathione hydrolase-like"/>
    <property type="match status" value="1"/>
</dbReference>
<dbReference type="InterPro" id="IPR051453">
    <property type="entry name" value="MBL_Glyoxalase_II"/>
</dbReference>
<dbReference type="SUPFAM" id="SSF56281">
    <property type="entry name" value="Metallo-hydrolase/oxidoreductase"/>
    <property type="match status" value="1"/>
</dbReference>
<keyword evidence="4" id="KW-0862">Zinc</keyword>
<dbReference type="Proteomes" id="UP000294813">
    <property type="component" value="Unassembled WGS sequence"/>
</dbReference>
<dbReference type="GO" id="GO:0016787">
    <property type="term" value="F:hydrolase activity"/>
    <property type="evidence" value="ECO:0007669"/>
    <property type="project" value="UniProtKB-KW"/>
</dbReference>
<dbReference type="InterPro" id="IPR036866">
    <property type="entry name" value="RibonucZ/Hydroxyglut_hydro"/>
</dbReference>
<evidence type="ECO:0000256" key="1">
    <source>
        <dbReference type="ARBA" id="ARBA00001947"/>
    </source>
</evidence>
<comment type="cofactor">
    <cofactor evidence="1">
        <name>Zn(2+)</name>
        <dbReference type="ChEBI" id="CHEBI:29105"/>
    </cofactor>
</comment>
<keyword evidence="2" id="KW-0479">Metal-binding</keyword>
<dbReference type="SMART" id="SM00849">
    <property type="entry name" value="Lactamase_B"/>
    <property type="match status" value="1"/>
</dbReference>
<protein>
    <submittedName>
        <fullName evidence="6">Glyoxylase-like metal-dependent hydrolase (Beta-lactamase superfamily II)</fullName>
    </submittedName>
</protein>
<evidence type="ECO:0000313" key="7">
    <source>
        <dbReference type="Proteomes" id="UP000294813"/>
    </source>
</evidence>
<dbReference type="PANTHER" id="PTHR46233:SF3">
    <property type="entry name" value="HYDROXYACYLGLUTATHIONE HYDROLASE GLOC"/>
    <property type="match status" value="1"/>
</dbReference>
<feature type="domain" description="Metallo-beta-lactamase" evidence="5">
    <location>
        <begin position="12"/>
        <end position="189"/>
    </location>
</feature>
<keyword evidence="3 6" id="KW-0378">Hydrolase</keyword>
<sequence length="208" mass="21882">MIIRNLEVGALQTNSYLAMCPETKEAILIDPGDEGQRIVAWIEEQKAKVVAIVNTHGHADHIGANKAVQAATGAPLLCHSDDAPMLTTPAKNLSVYMGPPLESPAAARELADGDTITAGTLQFTVLHTPGHTRGGICLYAPAVLFAGDTLFEESVGRTDLPGGSYPTLINSIRQKLLTLPAETVVYPGHGPSTTIGHEAVANPFLASR</sequence>
<comment type="caution">
    <text evidence="6">The sequence shown here is derived from an EMBL/GenBank/DDBJ whole genome shotgun (WGS) entry which is preliminary data.</text>
</comment>
<dbReference type="InterPro" id="IPR001279">
    <property type="entry name" value="Metallo-B-lactamas"/>
</dbReference>
<accession>A0A4R2RME4</accession>
<reference evidence="6 7" key="1">
    <citation type="submission" date="2019-03" db="EMBL/GenBank/DDBJ databases">
        <title>Genomic Encyclopedia of Type Strains, Phase IV (KMG-IV): sequencing the most valuable type-strain genomes for metagenomic binning, comparative biology and taxonomic classification.</title>
        <authorList>
            <person name="Goeker M."/>
        </authorList>
    </citation>
    <scope>NUCLEOTIDE SEQUENCE [LARGE SCALE GENOMIC DNA]</scope>
    <source>
        <strain evidence="6 7">DSM 11170</strain>
    </source>
</reference>
<evidence type="ECO:0000313" key="6">
    <source>
        <dbReference type="EMBL" id="TCP64323.1"/>
    </source>
</evidence>
<dbReference type="AlphaFoldDB" id="A0A4R2RME4"/>
<gene>
    <name evidence="6" type="ORF">EDD73_11022</name>
</gene>
<dbReference type="Pfam" id="PF00753">
    <property type="entry name" value="Lactamase_B"/>
    <property type="match status" value="1"/>
</dbReference>